<reference evidence="3 4" key="1">
    <citation type="submission" date="2017-08" db="EMBL/GenBank/DDBJ databases">
        <title>Acidophilic green algal genome provides insights into adaptation to an acidic environment.</title>
        <authorList>
            <person name="Hirooka S."/>
            <person name="Hirose Y."/>
            <person name="Kanesaki Y."/>
            <person name="Higuchi S."/>
            <person name="Fujiwara T."/>
            <person name="Onuma R."/>
            <person name="Era A."/>
            <person name="Ohbayashi R."/>
            <person name="Uzuka A."/>
            <person name="Nozaki H."/>
            <person name="Yoshikawa H."/>
            <person name="Miyagishima S.Y."/>
        </authorList>
    </citation>
    <scope>NUCLEOTIDE SEQUENCE [LARGE SCALE GENOMIC DNA]</scope>
    <source>
        <strain evidence="3 4">NIES-2499</strain>
    </source>
</reference>
<dbReference type="GO" id="GO:0035861">
    <property type="term" value="C:site of double-strand break"/>
    <property type="evidence" value="ECO:0007669"/>
    <property type="project" value="TreeGrafter"/>
</dbReference>
<evidence type="ECO:0000256" key="2">
    <source>
        <dbReference type="ARBA" id="ARBA00023242"/>
    </source>
</evidence>
<name>A0A250WSS7_9CHLO</name>
<evidence type="ECO:0008006" key="5">
    <source>
        <dbReference type="Google" id="ProtNLM"/>
    </source>
</evidence>
<dbReference type="InterPro" id="IPR007150">
    <property type="entry name" value="HUS1/Mec3"/>
</dbReference>
<dbReference type="GO" id="GO:0006289">
    <property type="term" value="P:nucleotide-excision repair"/>
    <property type="evidence" value="ECO:0007669"/>
    <property type="project" value="TreeGrafter"/>
</dbReference>
<dbReference type="GO" id="GO:0030896">
    <property type="term" value="C:checkpoint clamp complex"/>
    <property type="evidence" value="ECO:0007669"/>
    <property type="project" value="InterPro"/>
</dbReference>
<dbReference type="GO" id="GO:0000724">
    <property type="term" value="P:double-strand break repair via homologous recombination"/>
    <property type="evidence" value="ECO:0007669"/>
    <property type="project" value="TreeGrafter"/>
</dbReference>
<accession>A0A250WSS7</accession>
<protein>
    <recommendedName>
        <fullName evidence="5">Proliferating cell nuclear antigen PCNA N-terminal domain-containing protein</fullName>
    </recommendedName>
</protein>
<gene>
    <name evidence="3" type="ORF">CEUSTIGMA_g1323.t1</name>
</gene>
<dbReference type="Pfam" id="PF04005">
    <property type="entry name" value="Hus1"/>
    <property type="match status" value="1"/>
</dbReference>
<dbReference type="GO" id="GO:0044778">
    <property type="term" value="P:meiotic DNA integrity checkpoint signaling"/>
    <property type="evidence" value="ECO:0007669"/>
    <property type="project" value="TreeGrafter"/>
</dbReference>
<dbReference type="STRING" id="1157962.A0A250WSS7"/>
<dbReference type="AlphaFoldDB" id="A0A250WSS7"/>
<dbReference type="GO" id="GO:0031573">
    <property type="term" value="P:mitotic intra-S DNA damage checkpoint signaling"/>
    <property type="evidence" value="ECO:0007669"/>
    <property type="project" value="TreeGrafter"/>
</dbReference>
<comment type="subcellular location">
    <subcellularLocation>
        <location evidence="1">Nucleus</location>
    </subcellularLocation>
</comment>
<evidence type="ECO:0000313" key="4">
    <source>
        <dbReference type="Proteomes" id="UP000232323"/>
    </source>
</evidence>
<organism evidence="3 4">
    <name type="scientific">Chlamydomonas eustigma</name>
    <dbReference type="NCBI Taxonomy" id="1157962"/>
    <lineage>
        <taxon>Eukaryota</taxon>
        <taxon>Viridiplantae</taxon>
        <taxon>Chlorophyta</taxon>
        <taxon>core chlorophytes</taxon>
        <taxon>Chlorophyceae</taxon>
        <taxon>CS clade</taxon>
        <taxon>Chlamydomonadales</taxon>
        <taxon>Chlamydomonadaceae</taxon>
        <taxon>Chlamydomonas</taxon>
    </lineage>
</organism>
<dbReference type="OrthoDB" id="337750at2759"/>
<dbReference type="GO" id="GO:0000723">
    <property type="term" value="P:telomere maintenance"/>
    <property type="evidence" value="ECO:0007669"/>
    <property type="project" value="TreeGrafter"/>
</dbReference>
<dbReference type="EMBL" id="BEGY01000005">
    <property type="protein sequence ID" value="GAX73873.1"/>
    <property type="molecule type" value="Genomic_DNA"/>
</dbReference>
<keyword evidence="4" id="KW-1185">Reference proteome</keyword>
<evidence type="ECO:0000256" key="1">
    <source>
        <dbReference type="ARBA" id="ARBA00004123"/>
    </source>
</evidence>
<keyword evidence="2" id="KW-0539">Nucleus</keyword>
<proteinExistence type="predicted"/>
<dbReference type="Gene3D" id="3.70.10.10">
    <property type="match status" value="1"/>
</dbReference>
<dbReference type="GO" id="GO:0033314">
    <property type="term" value="P:mitotic DNA replication checkpoint signaling"/>
    <property type="evidence" value="ECO:0007669"/>
    <property type="project" value="TreeGrafter"/>
</dbReference>
<dbReference type="PANTHER" id="PTHR12900">
    <property type="entry name" value="MITOTIC AND DNA DAMAGE CHECKPOINT PROTEIN HUS1"/>
    <property type="match status" value="1"/>
</dbReference>
<dbReference type="Proteomes" id="UP000232323">
    <property type="component" value="Unassembled WGS sequence"/>
</dbReference>
<evidence type="ECO:0000313" key="3">
    <source>
        <dbReference type="EMBL" id="GAX73873.1"/>
    </source>
</evidence>
<sequence length="201" mass="22249">MRFKAKFTADGTDQLEKRFLPAMEKFGKTIQVLLSEEEVKLVQTPLDTDGAQVMASFPIEALFDRSSYRCTSRHHNLIAFVADVGLLLKVIRTAAANVAEEGLEVKLSQKEFQVTGTEESEAKPFLVFKGEGQTMSILQELPISKPYTAEEIDHLVNLATTASLAPYYVDVGPCSTTLLAMIDRMKSVSGTLMMARMVMCM</sequence>
<dbReference type="PANTHER" id="PTHR12900:SF0">
    <property type="entry name" value="CHECKPOINT PROTEIN"/>
    <property type="match status" value="1"/>
</dbReference>
<comment type="caution">
    <text evidence="3">The sequence shown here is derived from an EMBL/GenBank/DDBJ whole genome shotgun (WGS) entry which is preliminary data.</text>
</comment>